<gene>
    <name evidence="3" type="ORF">XAT740_LOCUS37059</name>
</gene>
<dbReference type="SUPFAM" id="SSF49265">
    <property type="entry name" value="Fibronectin type III"/>
    <property type="match status" value="2"/>
</dbReference>
<evidence type="ECO:0000313" key="3">
    <source>
        <dbReference type="EMBL" id="CAF1454254.1"/>
    </source>
</evidence>
<dbReference type="AlphaFoldDB" id="A0A815PU94"/>
<dbReference type="Pfam" id="PF00041">
    <property type="entry name" value="fn3"/>
    <property type="match status" value="3"/>
</dbReference>
<name>A0A815PU94_ADIRI</name>
<feature type="domain" description="Fibronectin type-III" evidence="2">
    <location>
        <begin position="17"/>
        <end position="112"/>
    </location>
</feature>
<sequence length="374" mass="42243">IVRFVYQTLLIYSSTSSPVNLTVTDSTYTSIDVSWLCPREFGSKPIKHYVLYRRANKPGAEWKLIQRLNRTQLSYTFENLDQSLSYFLRVTAESEAGESEPCELPTPVSPKKKAKPPPVVDHVFVRTIDDGVISLQWSGLDSDDDPDAEQNVNLIGYIVEMFDGSDWVEVERTDSETRTCTITHLRQDVDYNFRVSGYNRIGQGRTKEIDTAVKAKSPFSRPGQPSGPISITNVTRSTVDLSWAPSPSVNDIPIASYFVEKLRDGIWIKVGRLPPTSTSLKVFNLIENKEVLFRVSAENRFGVSEGLLSSRVKPTRLLETKPATNLDSTAASYFEKNIDHNDFNFVLYHDSPASTTFDKLKFGDDVEEYIKSVW</sequence>
<comment type="caution">
    <text evidence="3">The sequence shown here is derived from an EMBL/GenBank/DDBJ whole genome shotgun (WGS) entry which is preliminary data.</text>
</comment>
<dbReference type="InterPro" id="IPR036116">
    <property type="entry name" value="FN3_sf"/>
</dbReference>
<evidence type="ECO:0000256" key="1">
    <source>
        <dbReference type="ARBA" id="ARBA00023319"/>
    </source>
</evidence>
<dbReference type="InterPro" id="IPR003961">
    <property type="entry name" value="FN3_dom"/>
</dbReference>
<feature type="non-terminal residue" evidence="3">
    <location>
        <position position="1"/>
    </location>
</feature>
<organism evidence="3 4">
    <name type="scientific">Adineta ricciae</name>
    <name type="common">Rotifer</name>
    <dbReference type="NCBI Taxonomy" id="249248"/>
    <lineage>
        <taxon>Eukaryota</taxon>
        <taxon>Metazoa</taxon>
        <taxon>Spiralia</taxon>
        <taxon>Gnathifera</taxon>
        <taxon>Rotifera</taxon>
        <taxon>Eurotatoria</taxon>
        <taxon>Bdelloidea</taxon>
        <taxon>Adinetida</taxon>
        <taxon>Adinetidae</taxon>
        <taxon>Adineta</taxon>
    </lineage>
</organism>
<dbReference type="SMART" id="SM00060">
    <property type="entry name" value="FN3"/>
    <property type="match status" value="3"/>
</dbReference>
<keyword evidence="1" id="KW-0393">Immunoglobulin domain</keyword>
<dbReference type="CDD" id="cd00063">
    <property type="entry name" value="FN3"/>
    <property type="match status" value="3"/>
</dbReference>
<protein>
    <recommendedName>
        <fullName evidence="2">Fibronectin type-III domain-containing protein</fullName>
    </recommendedName>
</protein>
<accession>A0A815PU94</accession>
<reference evidence="3" key="1">
    <citation type="submission" date="2021-02" db="EMBL/GenBank/DDBJ databases">
        <authorList>
            <person name="Nowell W R."/>
        </authorList>
    </citation>
    <scope>NUCLEOTIDE SEQUENCE</scope>
</reference>
<keyword evidence="4" id="KW-1185">Reference proteome</keyword>
<dbReference type="InterPro" id="IPR013783">
    <property type="entry name" value="Ig-like_fold"/>
</dbReference>
<evidence type="ECO:0000259" key="2">
    <source>
        <dbReference type="PROSITE" id="PS50853"/>
    </source>
</evidence>
<proteinExistence type="predicted"/>
<feature type="domain" description="Fibronectin type-III" evidence="2">
    <location>
        <begin position="224"/>
        <end position="323"/>
    </location>
</feature>
<dbReference type="Gene3D" id="2.60.40.10">
    <property type="entry name" value="Immunoglobulins"/>
    <property type="match status" value="3"/>
</dbReference>
<dbReference type="PROSITE" id="PS50853">
    <property type="entry name" value="FN3"/>
    <property type="match status" value="3"/>
</dbReference>
<dbReference type="EMBL" id="CAJNOR010003857">
    <property type="protein sequence ID" value="CAF1454254.1"/>
    <property type="molecule type" value="Genomic_DNA"/>
</dbReference>
<evidence type="ECO:0000313" key="4">
    <source>
        <dbReference type="Proteomes" id="UP000663828"/>
    </source>
</evidence>
<dbReference type="PANTHER" id="PTHR14340:SF9">
    <property type="entry name" value="FIBRONECTIN TYPE-III DOMAIN-CONTAINING PROTEIN"/>
    <property type="match status" value="1"/>
</dbReference>
<feature type="domain" description="Fibronectin type-III" evidence="2">
    <location>
        <begin position="117"/>
        <end position="218"/>
    </location>
</feature>
<dbReference type="PANTHER" id="PTHR14340">
    <property type="entry name" value="MICROFIBRIL-ASSOCIATED GLYCOPROTEIN 3"/>
    <property type="match status" value="1"/>
</dbReference>
<dbReference type="Proteomes" id="UP000663828">
    <property type="component" value="Unassembled WGS sequence"/>
</dbReference>